<accession>A0A8H8S1T3</accession>
<evidence type="ECO:0000256" key="3">
    <source>
        <dbReference type="ARBA" id="ARBA00022989"/>
    </source>
</evidence>
<dbReference type="InterPro" id="IPR050360">
    <property type="entry name" value="MFS_Sugar_Transporters"/>
</dbReference>
<keyword evidence="4 5" id="KW-0472">Membrane</keyword>
<name>A0A8H8S1T3_9HELO</name>
<evidence type="ECO:0000256" key="1">
    <source>
        <dbReference type="ARBA" id="ARBA00004141"/>
    </source>
</evidence>
<evidence type="ECO:0000256" key="4">
    <source>
        <dbReference type="ARBA" id="ARBA00023136"/>
    </source>
</evidence>
<proteinExistence type="predicted"/>
<keyword evidence="2 5" id="KW-0812">Transmembrane</keyword>
<dbReference type="PANTHER" id="PTHR48022">
    <property type="entry name" value="PLASTIDIC GLUCOSE TRANSPORTER 4"/>
    <property type="match status" value="1"/>
</dbReference>
<dbReference type="GO" id="GO:0016020">
    <property type="term" value="C:membrane"/>
    <property type="evidence" value="ECO:0007669"/>
    <property type="project" value="UniProtKB-SubCell"/>
</dbReference>
<dbReference type="EMBL" id="QGMJ01000001">
    <property type="protein sequence ID" value="TVY46142.1"/>
    <property type="molecule type" value="Genomic_DNA"/>
</dbReference>
<gene>
    <name evidence="6" type="ORF">LSUB1_G000055</name>
</gene>
<dbReference type="Proteomes" id="UP000462212">
    <property type="component" value="Unassembled WGS sequence"/>
</dbReference>
<comment type="subcellular location">
    <subcellularLocation>
        <location evidence="1">Membrane</location>
        <topology evidence="1">Multi-pass membrane protein</topology>
    </subcellularLocation>
</comment>
<organism evidence="6 7">
    <name type="scientific">Lachnellula subtilissima</name>
    <dbReference type="NCBI Taxonomy" id="602034"/>
    <lineage>
        <taxon>Eukaryota</taxon>
        <taxon>Fungi</taxon>
        <taxon>Dikarya</taxon>
        <taxon>Ascomycota</taxon>
        <taxon>Pezizomycotina</taxon>
        <taxon>Leotiomycetes</taxon>
        <taxon>Helotiales</taxon>
        <taxon>Lachnaceae</taxon>
        <taxon>Lachnellula</taxon>
    </lineage>
</organism>
<keyword evidence="7" id="KW-1185">Reference proteome</keyword>
<dbReference type="InterPro" id="IPR036259">
    <property type="entry name" value="MFS_trans_sf"/>
</dbReference>
<dbReference type="AlphaFoldDB" id="A0A8H8S1T3"/>
<reference evidence="6 7" key="1">
    <citation type="submission" date="2018-05" db="EMBL/GenBank/DDBJ databases">
        <title>Genome sequencing and assembly of the regulated plant pathogen Lachnellula willkommii and related sister species for the development of diagnostic species identification markers.</title>
        <authorList>
            <person name="Giroux E."/>
            <person name="Bilodeau G."/>
        </authorList>
    </citation>
    <scope>NUCLEOTIDE SEQUENCE [LARGE SCALE GENOMIC DNA]</scope>
    <source>
        <strain evidence="6 7">CBS 197.66</strain>
    </source>
</reference>
<comment type="caution">
    <text evidence="6">The sequence shown here is derived from an EMBL/GenBank/DDBJ whole genome shotgun (WGS) entry which is preliminary data.</text>
</comment>
<feature type="transmembrane region" description="Helical" evidence="5">
    <location>
        <begin position="21"/>
        <end position="39"/>
    </location>
</feature>
<evidence type="ECO:0000313" key="6">
    <source>
        <dbReference type="EMBL" id="TVY46142.1"/>
    </source>
</evidence>
<feature type="transmembrane region" description="Helical" evidence="5">
    <location>
        <begin position="45"/>
        <end position="64"/>
    </location>
</feature>
<evidence type="ECO:0000256" key="5">
    <source>
        <dbReference type="SAM" id="Phobius"/>
    </source>
</evidence>
<dbReference type="OrthoDB" id="65569at2759"/>
<keyword evidence="3 5" id="KW-1133">Transmembrane helix</keyword>
<evidence type="ECO:0000256" key="2">
    <source>
        <dbReference type="ARBA" id="ARBA00022692"/>
    </source>
</evidence>
<evidence type="ECO:0008006" key="8">
    <source>
        <dbReference type="Google" id="ProtNLM"/>
    </source>
</evidence>
<dbReference type="InterPro" id="IPR005828">
    <property type="entry name" value="MFS_sugar_transport-like"/>
</dbReference>
<dbReference type="SUPFAM" id="SSF103473">
    <property type="entry name" value="MFS general substrate transporter"/>
    <property type="match status" value="1"/>
</dbReference>
<dbReference type="GO" id="GO:0005351">
    <property type="term" value="F:carbohydrate:proton symporter activity"/>
    <property type="evidence" value="ECO:0007669"/>
    <property type="project" value="TreeGrafter"/>
</dbReference>
<sequence>MYPNEVLHYSQRAKGMGIYSFFQNCFGFAMSYGFSVVLANLQWKTYFIFMCINAFAIYSTWQWFPEFRHLSLEEIDIIFETDGTRPVALANRLQRGATYGMKIIALIPLSSGIRRTANT</sequence>
<protein>
    <recommendedName>
        <fullName evidence="8">Lactose permease</fullName>
    </recommendedName>
</protein>
<dbReference type="PANTHER" id="PTHR48022:SF2">
    <property type="entry name" value="PLASTIDIC GLUCOSE TRANSPORTER 4"/>
    <property type="match status" value="1"/>
</dbReference>
<dbReference type="Pfam" id="PF00083">
    <property type="entry name" value="Sugar_tr"/>
    <property type="match status" value="1"/>
</dbReference>
<evidence type="ECO:0000313" key="7">
    <source>
        <dbReference type="Proteomes" id="UP000462212"/>
    </source>
</evidence>
<dbReference type="Gene3D" id="1.20.1250.20">
    <property type="entry name" value="MFS general substrate transporter like domains"/>
    <property type="match status" value="1"/>
</dbReference>